<dbReference type="GO" id="GO:0005829">
    <property type="term" value="C:cytosol"/>
    <property type="evidence" value="ECO:0007669"/>
    <property type="project" value="TreeGrafter"/>
</dbReference>
<dbReference type="RefSeq" id="WP_039716675.1">
    <property type="nucleotide sequence ID" value="NZ_JTJC03000002.1"/>
</dbReference>
<feature type="domain" description="CheW-like" evidence="1">
    <location>
        <begin position="11"/>
        <end position="155"/>
    </location>
</feature>
<name>A0A9X5I4E1_9CYAN</name>
<dbReference type="EMBL" id="JTJC03000002">
    <property type="protein sequence ID" value="NHC34816.1"/>
    <property type="molecule type" value="Genomic_DNA"/>
</dbReference>
<dbReference type="GO" id="GO:0007165">
    <property type="term" value="P:signal transduction"/>
    <property type="evidence" value="ECO:0007669"/>
    <property type="project" value="InterPro"/>
</dbReference>
<dbReference type="InterPro" id="IPR002545">
    <property type="entry name" value="CheW-lke_dom"/>
</dbReference>
<protein>
    <submittedName>
        <fullName evidence="2">Purine-binding chemotaxis protein CheW</fullName>
    </submittedName>
</protein>
<comment type="caution">
    <text evidence="2">The sequence shown here is derived from an EMBL/GenBank/DDBJ whole genome shotgun (WGS) entry which is preliminary data.</text>
</comment>
<proteinExistence type="predicted"/>
<dbReference type="SMART" id="SM00260">
    <property type="entry name" value="CheW"/>
    <property type="match status" value="1"/>
</dbReference>
<dbReference type="OrthoDB" id="456080at2"/>
<reference evidence="2 3" key="1">
    <citation type="journal article" date="2015" name="Genome Announc.">
        <title>Draft Genome Sequence of the Terrestrial Cyanobacterium Scytonema millei VB511283, Isolated from Eastern India.</title>
        <authorList>
            <person name="Sen D."/>
            <person name="Chandrababunaidu M.M."/>
            <person name="Singh D."/>
            <person name="Sanghi N."/>
            <person name="Ghorai A."/>
            <person name="Mishra G.P."/>
            <person name="Madduluri M."/>
            <person name="Adhikary S.P."/>
            <person name="Tripathy S."/>
        </authorList>
    </citation>
    <scope>NUCLEOTIDE SEQUENCE [LARGE SCALE GENOMIC DNA]</scope>
    <source>
        <strain evidence="2 3">VB511283</strain>
    </source>
</reference>
<evidence type="ECO:0000259" key="1">
    <source>
        <dbReference type="PROSITE" id="PS50851"/>
    </source>
</evidence>
<dbReference type="PANTHER" id="PTHR22617:SF23">
    <property type="entry name" value="CHEMOTAXIS PROTEIN CHEW"/>
    <property type="match status" value="1"/>
</dbReference>
<dbReference type="InterPro" id="IPR036061">
    <property type="entry name" value="CheW-like_dom_sf"/>
</dbReference>
<keyword evidence="3" id="KW-1185">Reference proteome</keyword>
<dbReference type="GO" id="GO:0006935">
    <property type="term" value="P:chemotaxis"/>
    <property type="evidence" value="ECO:0007669"/>
    <property type="project" value="InterPro"/>
</dbReference>
<gene>
    <name evidence="2" type="ORF">QH73_0009105</name>
</gene>
<dbReference type="Proteomes" id="UP000031532">
    <property type="component" value="Unassembled WGS sequence"/>
</dbReference>
<evidence type="ECO:0000313" key="2">
    <source>
        <dbReference type="EMBL" id="NHC34816.1"/>
    </source>
</evidence>
<dbReference type="InterPro" id="IPR039315">
    <property type="entry name" value="CheW"/>
</dbReference>
<organism evidence="2 3">
    <name type="scientific">Scytonema millei VB511283</name>
    <dbReference type="NCBI Taxonomy" id="1245923"/>
    <lineage>
        <taxon>Bacteria</taxon>
        <taxon>Bacillati</taxon>
        <taxon>Cyanobacteriota</taxon>
        <taxon>Cyanophyceae</taxon>
        <taxon>Nostocales</taxon>
        <taxon>Scytonemataceae</taxon>
        <taxon>Scytonema</taxon>
    </lineage>
</organism>
<evidence type="ECO:0000313" key="3">
    <source>
        <dbReference type="Proteomes" id="UP000031532"/>
    </source>
</evidence>
<dbReference type="AlphaFoldDB" id="A0A9X5I4E1"/>
<dbReference type="PROSITE" id="PS50851">
    <property type="entry name" value="CHEW"/>
    <property type="match status" value="1"/>
</dbReference>
<dbReference type="PANTHER" id="PTHR22617">
    <property type="entry name" value="CHEMOTAXIS SENSOR HISTIDINE KINASE-RELATED"/>
    <property type="match status" value="1"/>
</dbReference>
<dbReference type="Gene3D" id="2.40.50.180">
    <property type="entry name" value="CheA-289, Domain 4"/>
    <property type="match status" value="1"/>
</dbReference>
<accession>A0A9X5I4E1</accession>
<dbReference type="SUPFAM" id="SSF50341">
    <property type="entry name" value="CheW-like"/>
    <property type="match status" value="1"/>
</dbReference>
<dbReference type="Pfam" id="PF01584">
    <property type="entry name" value="CheW"/>
    <property type="match status" value="1"/>
</dbReference>
<dbReference type="Gene3D" id="2.30.30.40">
    <property type="entry name" value="SH3 Domains"/>
    <property type="match status" value="1"/>
</dbReference>
<sequence>MNPAEIETRPGERYLKFYLAEQIPAILAMEYVQEVLMIPARRITPMPNMPECVVGLLNHRNRVLWVVDLAQILSLQPLDHNISQYNVILIQAQQMTLGLLVPEVNGVKYFTPDLVQSSKELVTSALIPFLHGCIVQEQELILVVNAEAILLAPALYRK</sequence>